<dbReference type="SUPFAM" id="SSF46689">
    <property type="entry name" value="Homeodomain-like"/>
    <property type="match status" value="1"/>
</dbReference>
<dbReference type="InterPro" id="IPR050639">
    <property type="entry name" value="SSR_resolvase"/>
</dbReference>
<gene>
    <name evidence="5" type="ORF">plasmid_LIBA6289_00007</name>
</gene>
<organism evidence="5">
    <name type="scientific">Clostridioides difficile</name>
    <name type="common">Peptoclostridium difficile</name>
    <dbReference type="NCBI Taxonomy" id="1496"/>
    <lineage>
        <taxon>Bacteria</taxon>
        <taxon>Bacillati</taxon>
        <taxon>Bacillota</taxon>
        <taxon>Clostridia</taxon>
        <taxon>Peptostreptococcales</taxon>
        <taxon>Peptostreptococcaceae</taxon>
        <taxon>Clostridioides</taxon>
    </lineage>
</organism>
<keyword evidence="5" id="KW-0614">Plasmid</keyword>
<dbReference type="SUPFAM" id="SSF53041">
    <property type="entry name" value="Resolvase-like"/>
    <property type="match status" value="1"/>
</dbReference>
<dbReference type="PROSITE" id="PS51736">
    <property type="entry name" value="RECOMBINASES_3"/>
    <property type="match status" value="1"/>
</dbReference>
<evidence type="ECO:0000313" key="5">
    <source>
        <dbReference type="EMBL" id="AVX33693.1"/>
    </source>
</evidence>
<name>A0A2R4NC36_CLODI</name>
<dbReference type="RefSeq" id="WP_172692570.1">
    <property type="nucleotide sequence ID" value="NZ_MF547664.1"/>
</dbReference>
<sequence>MIIGYERVSTRKQDNSRQERVLESEGIKFDKIYKDVITGATKEREALSRMLVEVSEGDTVYCESISRLGRNLKDLIDIIDTLVQKGVRVKILKEGIDTGNNTYKLLLGIFGAVAEMERETIQERTQQKIDQLKEDKETTGRINTKSGRWFGRQAITKEVLDGNKEFVKYYSKILDGSLTRKEVAKILGIGRTTLYEWIKVYEGGIIKRSDRKNKI</sequence>
<proteinExistence type="inferred from homology"/>
<evidence type="ECO:0000256" key="1">
    <source>
        <dbReference type="ARBA" id="ARBA00009913"/>
    </source>
</evidence>
<feature type="domain" description="Resolvase/invertase-type recombinase catalytic" evidence="4">
    <location>
        <begin position="1"/>
        <end position="136"/>
    </location>
</feature>
<dbReference type="InterPro" id="IPR055247">
    <property type="entry name" value="InsJ-like_HTH"/>
</dbReference>
<dbReference type="InterPro" id="IPR009057">
    <property type="entry name" value="Homeodomain-like_sf"/>
</dbReference>
<dbReference type="Gene3D" id="1.10.10.60">
    <property type="entry name" value="Homeodomain-like"/>
    <property type="match status" value="1"/>
</dbReference>
<dbReference type="PANTHER" id="PTHR30461">
    <property type="entry name" value="DNA-INVERTASE FROM LAMBDOID PROPHAGE"/>
    <property type="match status" value="1"/>
</dbReference>
<dbReference type="PANTHER" id="PTHR30461:SF2">
    <property type="entry name" value="SERINE RECOMBINASE PINE-RELATED"/>
    <property type="match status" value="1"/>
</dbReference>
<dbReference type="CDD" id="cd03768">
    <property type="entry name" value="SR_ResInv"/>
    <property type="match status" value="1"/>
</dbReference>
<dbReference type="InterPro" id="IPR006119">
    <property type="entry name" value="Resolv_N"/>
</dbReference>
<dbReference type="SMART" id="SM00857">
    <property type="entry name" value="Resolvase"/>
    <property type="match status" value="1"/>
</dbReference>
<evidence type="ECO:0000259" key="4">
    <source>
        <dbReference type="PROSITE" id="PS51736"/>
    </source>
</evidence>
<comment type="similarity">
    <text evidence="1">Belongs to the site-specific recombinase resolvase family.</text>
</comment>
<keyword evidence="2" id="KW-0238">DNA-binding</keyword>
<reference evidence="5" key="1">
    <citation type="journal article" date="2018" name="Genome Biol. Evol.">
        <title>Two Groups of Cocirculating, Epidemic Clostridiodes difficile Strains Microdiversify through Different Mechanisms.</title>
        <authorList>
            <person name="Murillo T."/>
            <person name="Ramirez-Vargas G."/>
            <person name="Riedel T."/>
            <person name="Overmann J."/>
            <person name="Andersen J.M."/>
            <person name="Guzman-Verri C."/>
            <person name="Chaves-Olarte E."/>
            <person name="Rodriguez C."/>
        </authorList>
    </citation>
    <scope>NUCLEOTIDE SEQUENCE</scope>
    <source>
        <strain evidence="5">LIBA-6289</strain>
        <plasmid evidence="5">LIBA6289</plasmid>
    </source>
</reference>
<accession>A0A2R4NC36</accession>
<dbReference type="Pfam" id="PF00239">
    <property type="entry name" value="Resolvase"/>
    <property type="match status" value="1"/>
</dbReference>
<evidence type="ECO:0000256" key="2">
    <source>
        <dbReference type="ARBA" id="ARBA00023125"/>
    </source>
</evidence>
<evidence type="ECO:0000256" key="3">
    <source>
        <dbReference type="ARBA" id="ARBA00023172"/>
    </source>
</evidence>
<dbReference type="Gene3D" id="3.40.50.1390">
    <property type="entry name" value="Resolvase, N-terminal catalytic domain"/>
    <property type="match status" value="1"/>
</dbReference>
<protein>
    <submittedName>
        <fullName evidence="5">Transposon Tn21 resolvase</fullName>
    </submittedName>
</protein>
<dbReference type="EMBL" id="MF547664">
    <property type="protein sequence ID" value="AVX33693.1"/>
    <property type="molecule type" value="Genomic_DNA"/>
</dbReference>
<dbReference type="AlphaFoldDB" id="A0A2R4NC36"/>
<dbReference type="Pfam" id="PF13518">
    <property type="entry name" value="HTH_28"/>
    <property type="match status" value="1"/>
</dbReference>
<dbReference type="GO" id="GO:0003677">
    <property type="term" value="F:DNA binding"/>
    <property type="evidence" value="ECO:0007669"/>
    <property type="project" value="UniProtKB-KW"/>
</dbReference>
<dbReference type="InterPro" id="IPR036162">
    <property type="entry name" value="Resolvase-like_N_sf"/>
</dbReference>
<geneLocation type="plasmid" evidence="5">
    <name>LIBA6289</name>
</geneLocation>
<keyword evidence="3" id="KW-0233">DNA recombination</keyword>
<dbReference type="GO" id="GO:0000150">
    <property type="term" value="F:DNA strand exchange activity"/>
    <property type="evidence" value="ECO:0007669"/>
    <property type="project" value="InterPro"/>
</dbReference>